<feature type="transmembrane region" description="Helical" evidence="7">
    <location>
        <begin position="135"/>
        <end position="164"/>
    </location>
</feature>
<comment type="caution">
    <text evidence="8">The sequence shown here is derived from an EMBL/GenBank/DDBJ whole genome shotgun (WGS) entry which is preliminary data.</text>
</comment>
<feature type="transmembrane region" description="Helical" evidence="7">
    <location>
        <begin position="213"/>
        <end position="234"/>
    </location>
</feature>
<feature type="transmembrane region" description="Helical" evidence="7">
    <location>
        <begin position="344"/>
        <end position="371"/>
    </location>
</feature>
<dbReference type="PANTHER" id="PTHR45649">
    <property type="entry name" value="AMINO-ACID PERMEASE BAT1"/>
    <property type="match status" value="1"/>
</dbReference>
<organism evidence="8 10">
    <name type="scientific">Elsinoe australis</name>
    <dbReference type="NCBI Taxonomy" id="40998"/>
    <lineage>
        <taxon>Eukaryota</taxon>
        <taxon>Fungi</taxon>
        <taxon>Dikarya</taxon>
        <taxon>Ascomycota</taxon>
        <taxon>Pezizomycotina</taxon>
        <taxon>Dothideomycetes</taxon>
        <taxon>Dothideomycetidae</taxon>
        <taxon>Myriangiales</taxon>
        <taxon>Elsinoaceae</taxon>
        <taxon>Elsinoe</taxon>
    </lineage>
</organism>
<reference evidence="8 10" key="1">
    <citation type="submission" date="2017-05" db="EMBL/GenBank/DDBJ databases">
        <title>Draft genome sequence of Elsinoe australis.</title>
        <authorList>
            <person name="Cheng Q."/>
        </authorList>
    </citation>
    <scope>NUCLEOTIDE SEQUENCE [LARGE SCALE GENOMIC DNA]</scope>
    <source>
        <strain evidence="8 10">NL1</strain>
    </source>
</reference>
<dbReference type="Gene3D" id="1.20.1740.10">
    <property type="entry name" value="Amino acid/polyamine transporter I"/>
    <property type="match status" value="1"/>
</dbReference>
<sequence length="541" mass="57722">MSAFYPESDAAPEYAKGHHQGHVRHSDDTTTGDAAAPDAMLQALGYAPELVRNRSTFQVAFMSFVLASIPYGLATTLLYPLTGGGMTCVIWGWLAVSIIIMCVAASLGEITSVFPTAGGVYYQTYMLSPHWCRRITAWICGWNSVIGQITITLAVQYGTTLFLIGCINIFTDAEGNPIFANTTYQTYLIFLGIVIVCNLISSLGNRWLPILDTFAVVFTFAGVIALVIVILALAKGGRRSAEFVFTDFTPQSGWTPGWSWMIGLLHAAYATSSTGMIINMAEEVRDPAAQIPKAMLGTVVANTVCGLIFLIALMFVVPEVSELILNLQPVPVIVASAVGNQGGAFALMIPLIVLAIICGVGCTTACARCIWSFARDEAVPGFQIWNKVNRSLDVPLNAMMLSMVVQLLLGLLTFGSSAAFNAFSGVGVISLTLSYAMPIAVSLIGGRTYVKSGRFYLGALGTVCNVVALAWSLLVIPLFCMPSVIPVTVNTVNYASAVFVGFTGISAIWYLVYGKKHYSGPPTQQGSVPEILGDRALSKGA</sequence>
<evidence type="ECO:0000256" key="2">
    <source>
        <dbReference type="ARBA" id="ARBA00022448"/>
    </source>
</evidence>
<comment type="subcellular location">
    <subcellularLocation>
        <location evidence="1">Membrane</location>
        <topology evidence="1">Multi-pass membrane protein</topology>
    </subcellularLocation>
</comment>
<dbReference type="PIRSF" id="PIRSF006060">
    <property type="entry name" value="AA_transporter"/>
    <property type="match status" value="1"/>
</dbReference>
<dbReference type="PANTHER" id="PTHR45649:SF23">
    <property type="entry name" value="TRANSPORTER, PUTATIVE (EUROFUNG)-RELATED"/>
    <property type="match status" value="1"/>
</dbReference>
<dbReference type="GO" id="GO:0022857">
    <property type="term" value="F:transmembrane transporter activity"/>
    <property type="evidence" value="ECO:0007669"/>
    <property type="project" value="InterPro"/>
</dbReference>
<dbReference type="AlphaFoldDB" id="A0A2P7YEZ8"/>
<evidence type="ECO:0000256" key="4">
    <source>
        <dbReference type="ARBA" id="ARBA00022989"/>
    </source>
</evidence>
<feature type="transmembrane region" description="Helical" evidence="7">
    <location>
        <begin position="184"/>
        <end position="201"/>
    </location>
</feature>
<evidence type="ECO:0000256" key="6">
    <source>
        <dbReference type="SAM" id="MobiDB-lite"/>
    </source>
</evidence>
<keyword evidence="2" id="KW-0813">Transport</keyword>
<feature type="compositionally biased region" description="Basic and acidic residues" evidence="6">
    <location>
        <begin position="532"/>
        <end position="541"/>
    </location>
</feature>
<feature type="transmembrane region" description="Helical" evidence="7">
    <location>
        <begin position="258"/>
        <end position="278"/>
    </location>
</feature>
<dbReference type="GO" id="GO:0016020">
    <property type="term" value="C:membrane"/>
    <property type="evidence" value="ECO:0007669"/>
    <property type="project" value="UniProtKB-SubCell"/>
</dbReference>
<feature type="transmembrane region" description="Helical" evidence="7">
    <location>
        <begin position="420"/>
        <end position="443"/>
    </location>
</feature>
<evidence type="ECO:0000256" key="1">
    <source>
        <dbReference type="ARBA" id="ARBA00004141"/>
    </source>
</evidence>
<accession>A0A2P7YEZ8</accession>
<evidence type="ECO:0000256" key="7">
    <source>
        <dbReference type="SAM" id="Phobius"/>
    </source>
</evidence>
<proteinExistence type="predicted"/>
<dbReference type="OrthoDB" id="3900342at2759"/>
<dbReference type="InterPro" id="IPR002293">
    <property type="entry name" value="AA/rel_permease1"/>
</dbReference>
<evidence type="ECO:0000313" key="8">
    <source>
        <dbReference type="EMBL" id="PSK34542.1"/>
    </source>
</evidence>
<evidence type="ECO:0000313" key="11">
    <source>
        <dbReference type="Proteomes" id="UP000308133"/>
    </source>
</evidence>
<feature type="transmembrane region" description="Helical" evidence="7">
    <location>
        <begin position="299"/>
        <end position="317"/>
    </location>
</feature>
<dbReference type="Proteomes" id="UP000308133">
    <property type="component" value="Unassembled WGS sequence"/>
</dbReference>
<feature type="transmembrane region" description="Helical" evidence="7">
    <location>
        <begin position="59"/>
        <end position="79"/>
    </location>
</feature>
<feature type="transmembrane region" description="Helical" evidence="7">
    <location>
        <begin position="491"/>
        <end position="512"/>
    </location>
</feature>
<feature type="transmembrane region" description="Helical" evidence="7">
    <location>
        <begin position="91"/>
        <end position="114"/>
    </location>
</feature>
<dbReference type="Proteomes" id="UP000243723">
    <property type="component" value="Unassembled WGS sequence"/>
</dbReference>
<evidence type="ECO:0000256" key="5">
    <source>
        <dbReference type="ARBA" id="ARBA00023136"/>
    </source>
</evidence>
<protein>
    <submittedName>
        <fullName evidence="9">Amino acid permease-18</fullName>
    </submittedName>
    <submittedName>
        <fullName evidence="8">Choline transport protein</fullName>
    </submittedName>
</protein>
<feature type="transmembrane region" description="Helical" evidence="7">
    <location>
        <begin position="455"/>
        <end position="479"/>
    </location>
</feature>
<keyword evidence="4 7" id="KW-1133">Transmembrane helix</keyword>
<dbReference type="Pfam" id="PF13520">
    <property type="entry name" value="AA_permease_2"/>
    <property type="match status" value="1"/>
</dbReference>
<reference evidence="9 11" key="2">
    <citation type="submission" date="2018-02" db="EMBL/GenBank/DDBJ databases">
        <title>Draft genome sequences of Elsinoe sp., causing black scab on jojoba.</title>
        <authorList>
            <person name="Stodart B."/>
            <person name="Jeffress S."/>
            <person name="Ash G."/>
            <person name="Arun Chinnappa K."/>
        </authorList>
    </citation>
    <scope>NUCLEOTIDE SEQUENCE [LARGE SCALE GENOMIC DNA]</scope>
    <source>
        <strain evidence="9 11">Hillstone_2</strain>
    </source>
</reference>
<evidence type="ECO:0000313" key="10">
    <source>
        <dbReference type="Proteomes" id="UP000243723"/>
    </source>
</evidence>
<gene>
    <name evidence="8" type="ORF">B9Z65_8868</name>
    <name evidence="9" type="ORF">C1H76_9512</name>
</gene>
<dbReference type="EMBL" id="PTQR01000128">
    <property type="protein sequence ID" value="TKX18722.1"/>
    <property type="molecule type" value="Genomic_DNA"/>
</dbReference>
<keyword evidence="3 7" id="KW-0812">Transmembrane</keyword>
<dbReference type="EMBL" id="NHZQ01000447">
    <property type="protein sequence ID" value="PSK34542.1"/>
    <property type="molecule type" value="Genomic_DNA"/>
</dbReference>
<dbReference type="STRING" id="40998.A0A2P7YEZ8"/>
<feature type="region of interest" description="Disordered" evidence="6">
    <location>
        <begin position="521"/>
        <end position="541"/>
    </location>
</feature>
<keyword evidence="5 7" id="KW-0472">Membrane</keyword>
<keyword evidence="10" id="KW-1185">Reference proteome</keyword>
<name>A0A2P7YEZ8_9PEZI</name>
<evidence type="ECO:0000256" key="3">
    <source>
        <dbReference type="ARBA" id="ARBA00022692"/>
    </source>
</evidence>
<evidence type="ECO:0000313" key="9">
    <source>
        <dbReference type="EMBL" id="TKX18722.1"/>
    </source>
</evidence>
<feature type="transmembrane region" description="Helical" evidence="7">
    <location>
        <begin position="392"/>
        <end position="414"/>
    </location>
</feature>